<dbReference type="PhylomeDB" id="B3NHL6"/>
<dbReference type="HOGENOM" id="CLU_1679795_0_0_1"/>
<dbReference type="KEGG" id="der:6546093"/>
<feature type="signal peptide" evidence="2">
    <location>
        <begin position="1"/>
        <end position="20"/>
    </location>
</feature>
<feature type="compositionally biased region" description="Basic and acidic residues" evidence="1">
    <location>
        <begin position="70"/>
        <end position="96"/>
    </location>
</feature>
<evidence type="ECO:0000256" key="2">
    <source>
        <dbReference type="SAM" id="SignalP"/>
    </source>
</evidence>
<feature type="chain" id="PRO_5002792365" description="DUF4794 domain-containing protein" evidence="2">
    <location>
        <begin position="21"/>
        <end position="160"/>
    </location>
</feature>
<reference evidence="3 4" key="2">
    <citation type="journal article" date="2008" name="Bioinformatics">
        <title>Assembly reconciliation.</title>
        <authorList>
            <person name="Zimin A.V."/>
            <person name="Smith D.R."/>
            <person name="Sutton G."/>
            <person name="Yorke J.A."/>
        </authorList>
    </citation>
    <scope>NUCLEOTIDE SEQUENCE [LARGE SCALE GENOMIC DNA]</scope>
    <source>
        <strain evidence="3 4">TSC#14021-0224.01</strain>
    </source>
</reference>
<dbReference type="OMA" id="HTYLTID"/>
<feature type="region of interest" description="Disordered" evidence="1">
    <location>
        <begin position="53"/>
        <end position="120"/>
    </location>
</feature>
<dbReference type="Proteomes" id="UP000008711">
    <property type="component" value="Unassembled WGS sequence"/>
</dbReference>
<keyword evidence="4" id="KW-1185">Reference proteome</keyword>
<name>B3NHL6_DROER</name>
<proteinExistence type="predicted"/>
<evidence type="ECO:0008006" key="5">
    <source>
        <dbReference type="Google" id="ProtNLM"/>
    </source>
</evidence>
<organism evidence="3 4">
    <name type="scientific">Drosophila erecta</name>
    <name type="common">Fruit fly</name>
    <dbReference type="NCBI Taxonomy" id="7220"/>
    <lineage>
        <taxon>Eukaryota</taxon>
        <taxon>Metazoa</taxon>
        <taxon>Ecdysozoa</taxon>
        <taxon>Arthropoda</taxon>
        <taxon>Hexapoda</taxon>
        <taxon>Insecta</taxon>
        <taxon>Pterygota</taxon>
        <taxon>Neoptera</taxon>
        <taxon>Endopterygota</taxon>
        <taxon>Diptera</taxon>
        <taxon>Brachycera</taxon>
        <taxon>Muscomorpha</taxon>
        <taxon>Ephydroidea</taxon>
        <taxon>Drosophilidae</taxon>
        <taxon>Drosophila</taxon>
        <taxon>Sophophora</taxon>
    </lineage>
</organism>
<feature type="compositionally biased region" description="Acidic residues" evidence="1">
    <location>
        <begin position="102"/>
        <end position="116"/>
    </location>
</feature>
<evidence type="ECO:0000313" key="4">
    <source>
        <dbReference type="Proteomes" id="UP000008711"/>
    </source>
</evidence>
<protein>
    <recommendedName>
        <fullName evidence="5">DUF4794 domain-containing protein</fullName>
    </recommendedName>
</protein>
<accession>B3NHL6</accession>
<evidence type="ECO:0000256" key="1">
    <source>
        <dbReference type="SAM" id="MobiDB-lite"/>
    </source>
</evidence>
<gene>
    <name evidence="3" type="primary">Dere\GG13693</name>
    <name evidence="3" type="synonym">dere_GLEANR_13935</name>
    <name evidence="3" type="synonym">GG13693</name>
    <name evidence="3" type="ORF">Dere_GG13693</name>
</gene>
<dbReference type="AlphaFoldDB" id="B3NHL6"/>
<dbReference type="EMBL" id="CH954178">
    <property type="protein sequence ID" value="EDV51811.1"/>
    <property type="molecule type" value="Genomic_DNA"/>
</dbReference>
<sequence>MRILSALSLIAFMGVTLISTKSISSKQKDSKIDTMMENLLLLEKLANESYYSPDPSTKVTYLTKEPTGAETKEPTGEETKEHTGEETKEPAGEEIKSLTGEAGEDEVEDEEEIDEASLDRPTDDLAVMYLNYPKHEPDFKAYPRFAILRNGYVHHMNMDF</sequence>
<keyword evidence="2" id="KW-0732">Signal</keyword>
<reference evidence="3 4" key="1">
    <citation type="journal article" date="2007" name="Nature">
        <title>Evolution of genes and genomes on the Drosophila phylogeny.</title>
        <authorList>
            <consortium name="Drosophila 12 Genomes Consortium"/>
            <person name="Clark A.G."/>
            <person name="Eisen M.B."/>
            <person name="Smith D.R."/>
            <person name="Bergman C.M."/>
            <person name="Oliver B."/>
            <person name="Markow T.A."/>
            <person name="Kaufman T.C."/>
            <person name="Kellis M."/>
            <person name="Gelbart W."/>
            <person name="Iyer V.N."/>
            <person name="Pollard D.A."/>
            <person name="Sackton T.B."/>
            <person name="Larracuente A.M."/>
            <person name="Singh N.D."/>
            <person name="Abad J.P."/>
            <person name="Abt D.N."/>
            <person name="Adryan B."/>
            <person name="Aguade M."/>
            <person name="Akashi H."/>
            <person name="Anderson W.W."/>
            <person name="Aquadro C.F."/>
            <person name="Ardell D.H."/>
            <person name="Arguello R."/>
            <person name="Artieri C.G."/>
            <person name="Barbash D.A."/>
            <person name="Barker D."/>
            <person name="Barsanti P."/>
            <person name="Batterham P."/>
            <person name="Batzoglou S."/>
            <person name="Begun D."/>
            <person name="Bhutkar A."/>
            <person name="Blanco E."/>
            <person name="Bosak S.A."/>
            <person name="Bradley R.K."/>
            <person name="Brand A.D."/>
            <person name="Brent M.R."/>
            <person name="Brooks A.N."/>
            <person name="Brown R.H."/>
            <person name="Butlin R.K."/>
            <person name="Caggese C."/>
            <person name="Calvi B.R."/>
            <person name="Bernardo de Carvalho A."/>
            <person name="Caspi A."/>
            <person name="Castrezana S."/>
            <person name="Celniker S.E."/>
            <person name="Chang J.L."/>
            <person name="Chapple C."/>
            <person name="Chatterji S."/>
            <person name="Chinwalla A."/>
            <person name="Civetta A."/>
            <person name="Clifton S.W."/>
            <person name="Comeron J.M."/>
            <person name="Costello J.C."/>
            <person name="Coyne J.A."/>
            <person name="Daub J."/>
            <person name="David R.G."/>
            <person name="Delcher A.L."/>
            <person name="Delehaunty K."/>
            <person name="Do C.B."/>
            <person name="Ebling H."/>
            <person name="Edwards K."/>
            <person name="Eickbush T."/>
            <person name="Evans J.D."/>
            <person name="Filipski A."/>
            <person name="Findeiss S."/>
            <person name="Freyhult E."/>
            <person name="Fulton L."/>
            <person name="Fulton R."/>
            <person name="Garcia A.C."/>
            <person name="Gardiner A."/>
            <person name="Garfield D.A."/>
            <person name="Garvin B.E."/>
            <person name="Gibson G."/>
            <person name="Gilbert D."/>
            <person name="Gnerre S."/>
            <person name="Godfrey J."/>
            <person name="Good R."/>
            <person name="Gotea V."/>
            <person name="Gravely B."/>
            <person name="Greenberg A.J."/>
            <person name="Griffiths-Jones S."/>
            <person name="Gross S."/>
            <person name="Guigo R."/>
            <person name="Gustafson E.A."/>
            <person name="Haerty W."/>
            <person name="Hahn M.W."/>
            <person name="Halligan D.L."/>
            <person name="Halpern A.L."/>
            <person name="Halter G.M."/>
            <person name="Han M.V."/>
            <person name="Heger A."/>
            <person name="Hillier L."/>
            <person name="Hinrichs A.S."/>
            <person name="Holmes I."/>
            <person name="Hoskins R.A."/>
            <person name="Hubisz M.J."/>
            <person name="Hultmark D."/>
            <person name="Huntley M.A."/>
            <person name="Jaffe D.B."/>
            <person name="Jagadeeshan S."/>
            <person name="Jeck W.R."/>
            <person name="Johnson J."/>
            <person name="Jones C.D."/>
            <person name="Jordan W.C."/>
            <person name="Karpen G.H."/>
            <person name="Kataoka E."/>
            <person name="Keightley P.D."/>
            <person name="Kheradpour P."/>
            <person name="Kirkness E.F."/>
            <person name="Koerich L.B."/>
            <person name="Kristiansen K."/>
            <person name="Kudrna D."/>
            <person name="Kulathinal R.J."/>
            <person name="Kumar S."/>
            <person name="Kwok R."/>
            <person name="Lander E."/>
            <person name="Langley C.H."/>
            <person name="Lapoint R."/>
            <person name="Lazzaro B.P."/>
            <person name="Lee S.J."/>
            <person name="Levesque L."/>
            <person name="Li R."/>
            <person name="Lin C.F."/>
            <person name="Lin M.F."/>
            <person name="Lindblad-Toh K."/>
            <person name="Llopart A."/>
            <person name="Long M."/>
            <person name="Low L."/>
            <person name="Lozovsky E."/>
            <person name="Lu J."/>
            <person name="Luo M."/>
            <person name="Machado C.A."/>
            <person name="Makalowski W."/>
            <person name="Marzo M."/>
            <person name="Matsuda M."/>
            <person name="Matzkin L."/>
            <person name="McAllister B."/>
            <person name="McBride C.S."/>
            <person name="McKernan B."/>
            <person name="McKernan K."/>
            <person name="Mendez-Lago M."/>
            <person name="Minx P."/>
            <person name="Mollenhauer M.U."/>
            <person name="Montooth K."/>
            <person name="Mount S.M."/>
            <person name="Mu X."/>
            <person name="Myers E."/>
            <person name="Negre B."/>
            <person name="Newfeld S."/>
            <person name="Nielsen R."/>
            <person name="Noor M.A."/>
            <person name="O'Grady P."/>
            <person name="Pachter L."/>
            <person name="Papaceit M."/>
            <person name="Parisi M.J."/>
            <person name="Parisi M."/>
            <person name="Parts L."/>
            <person name="Pedersen J.S."/>
            <person name="Pesole G."/>
            <person name="Phillippy A.M."/>
            <person name="Ponting C.P."/>
            <person name="Pop M."/>
            <person name="Porcelli D."/>
            <person name="Powell J.R."/>
            <person name="Prohaska S."/>
            <person name="Pruitt K."/>
            <person name="Puig M."/>
            <person name="Quesneville H."/>
            <person name="Ram K.R."/>
            <person name="Rand D."/>
            <person name="Rasmussen M.D."/>
            <person name="Reed L.K."/>
            <person name="Reenan R."/>
            <person name="Reily A."/>
            <person name="Remington K.A."/>
            <person name="Rieger T.T."/>
            <person name="Ritchie M.G."/>
            <person name="Robin C."/>
            <person name="Rogers Y.H."/>
            <person name="Rohde C."/>
            <person name="Rozas J."/>
            <person name="Rubenfield M.J."/>
            <person name="Ruiz A."/>
            <person name="Russo S."/>
            <person name="Salzberg S.L."/>
            <person name="Sanchez-Gracia A."/>
            <person name="Saranga D.J."/>
            <person name="Sato H."/>
            <person name="Schaeffer S.W."/>
            <person name="Schatz M.C."/>
            <person name="Schlenke T."/>
            <person name="Schwartz R."/>
            <person name="Segarra C."/>
            <person name="Singh R.S."/>
            <person name="Sirot L."/>
            <person name="Sirota M."/>
            <person name="Sisneros N.B."/>
            <person name="Smith C.D."/>
            <person name="Smith T.F."/>
            <person name="Spieth J."/>
            <person name="Stage D.E."/>
            <person name="Stark A."/>
            <person name="Stephan W."/>
            <person name="Strausberg R.L."/>
            <person name="Strempel S."/>
            <person name="Sturgill D."/>
            <person name="Sutton G."/>
            <person name="Sutton G.G."/>
            <person name="Tao W."/>
            <person name="Teichmann S."/>
            <person name="Tobari Y.N."/>
            <person name="Tomimura Y."/>
            <person name="Tsolas J.M."/>
            <person name="Valente V.L."/>
            <person name="Venter E."/>
            <person name="Venter J.C."/>
            <person name="Vicario S."/>
            <person name="Vieira F.G."/>
            <person name="Vilella A.J."/>
            <person name="Villasante A."/>
            <person name="Walenz B."/>
            <person name="Wang J."/>
            <person name="Wasserman M."/>
            <person name="Watts T."/>
            <person name="Wilson D."/>
            <person name="Wilson R.K."/>
            <person name="Wing R.A."/>
            <person name="Wolfner M.F."/>
            <person name="Wong A."/>
            <person name="Wong G.K."/>
            <person name="Wu C.I."/>
            <person name="Wu G."/>
            <person name="Yamamoto D."/>
            <person name="Yang H.P."/>
            <person name="Yang S.P."/>
            <person name="Yorke J.A."/>
            <person name="Yoshida K."/>
            <person name="Zdobnov E."/>
            <person name="Zhang P."/>
            <person name="Zhang Y."/>
            <person name="Zimin A.V."/>
            <person name="Baldwin J."/>
            <person name="Abdouelleil A."/>
            <person name="Abdulkadir J."/>
            <person name="Abebe A."/>
            <person name="Abera B."/>
            <person name="Abreu J."/>
            <person name="Acer S.C."/>
            <person name="Aftuck L."/>
            <person name="Alexander A."/>
            <person name="An P."/>
            <person name="Anderson E."/>
            <person name="Anderson S."/>
            <person name="Arachi H."/>
            <person name="Azer M."/>
            <person name="Bachantsang P."/>
            <person name="Barry A."/>
            <person name="Bayul T."/>
            <person name="Berlin A."/>
            <person name="Bessette D."/>
            <person name="Bloom T."/>
            <person name="Blye J."/>
            <person name="Boguslavskiy L."/>
            <person name="Bonnet C."/>
            <person name="Boukhgalter B."/>
            <person name="Bourzgui I."/>
            <person name="Brown A."/>
            <person name="Cahill P."/>
            <person name="Channer S."/>
            <person name="Cheshatsang Y."/>
            <person name="Chuda L."/>
            <person name="Citroen M."/>
            <person name="Collymore A."/>
            <person name="Cooke P."/>
            <person name="Costello M."/>
            <person name="D'Aco K."/>
            <person name="Daza R."/>
            <person name="De Haan G."/>
            <person name="DeGray S."/>
            <person name="DeMaso C."/>
            <person name="Dhargay N."/>
            <person name="Dooley K."/>
            <person name="Dooley E."/>
            <person name="Doricent M."/>
            <person name="Dorje P."/>
            <person name="Dorjee K."/>
            <person name="Dupes A."/>
            <person name="Elong R."/>
            <person name="Falk J."/>
            <person name="Farina A."/>
            <person name="Faro S."/>
            <person name="Ferguson D."/>
            <person name="Fisher S."/>
            <person name="Foley C.D."/>
            <person name="Franke A."/>
            <person name="Friedrich D."/>
            <person name="Gadbois L."/>
            <person name="Gearin G."/>
            <person name="Gearin C.R."/>
            <person name="Giannoukos G."/>
            <person name="Goode T."/>
            <person name="Graham J."/>
            <person name="Grandbois E."/>
            <person name="Grewal S."/>
            <person name="Gyaltsen K."/>
            <person name="Hafez N."/>
            <person name="Hagos B."/>
            <person name="Hall J."/>
            <person name="Henson C."/>
            <person name="Hollinger A."/>
            <person name="Honan T."/>
            <person name="Huard M.D."/>
            <person name="Hughes L."/>
            <person name="Hurhula B."/>
            <person name="Husby M.E."/>
            <person name="Kamat A."/>
            <person name="Kanga B."/>
            <person name="Kashin S."/>
            <person name="Khazanovich D."/>
            <person name="Kisner P."/>
            <person name="Lance K."/>
            <person name="Lara M."/>
            <person name="Lee W."/>
            <person name="Lennon N."/>
            <person name="Letendre F."/>
            <person name="LeVine R."/>
            <person name="Lipovsky A."/>
            <person name="Liu X."/>
            <person name="Liu J."/>
            <person name="Liu S."/>
            <person name="Lokyitsang T."/>
            <person name="Lokyitsang Y."/>
            <person name="Lubonja R."/>
            <person name="Lui A."/>
            <person name="MacDonald P."/>
            <person name="Magnisalis V."/>
            <person name="Maru K."/>
            <person name="Matthews C."/>
            <person name="McCusker W."/>
            <person name="McDonough S."/>
            <person name="Mehta T."/>
            <person name="Meldrim J."/>
            <person name="Meneus L."/>
            <person name="Mihai O."/>
            <person name="Mihalev A."/>
            <person name="Mihova T."/>
            <person name="Mittelman R."/>
            <person name="Mlenga V."/>
            <person name="Montmayeur A."/>
            <person name="Mulrain L."/>
            <person name="Navidi A."/>
            <person name="Naylor J."/>
            <person name="Negash T."/>
            <person name="Nguyen T."/>
            <person name="Nguyen N."/>
            <person name="Nicol R."/>
            <person name="Norbu C."/>
            <person name="Norbu N."/>
            <person name="Novod N."/>
            <person name="O'Neill B."/>
            <person name="Osman S."/>
            <person name="Markiewicz E."/>
            <person name="Oyono O.L."/>
            <person name="Patti C."/>
            <person name="Phunkhang P."/>
            <person name="Pierre F."/>
            <person name="Priest M."/>
            <person name="Raghuraman S."/>
            <person name="Rege F."/>
            <person name="Reyes R."/>
            <person name="Rise C."/>
            <person name="Rogov P."/>
            <person name="Ross K."/>
            <person name="Ryan E."/>
            <person name="Settipalli S."/>
            <person name="Shea T."/>
            <person name="Sherpa N."/>
            <person name="Shi L."/>
            <person name="Shih D."/>
            <person name="Sparrow T."/>
            <person name="Spaulding J."/>
            <person name="Stalker J."/>
            <person name="Stange-Thomann N."/>
            <person name="Stavropoulos S."/>
            <person name="Stone C."/>
            <person name="Strader C."/>
            <person name="Tesfaye S."/>
            <person name="Thomson T."/>
            <person name="Thoulutsang Y."/>
            <person name="Thoulutsang D."/>
            <person name="Topham K."/>
            <person name="Topping I."/>
            <person name="Tsamla T."/>
            <person name="Vassiliev H."/>
            <person name="Vo A."/>
            <person name="Wangchuk T."/>
            <person name="Wangdi T."/>
            <person name="Weiand M."/>
            <person name="Wilkinson J."/>
            <person name="Wilson A."/>
            <person name="Yadav S."/>
            <person name="Young G."/>
            <person name="Yu Q."/>
            <person name="Zembek L."/>
            <person name="Zhong D."/>
            <person name="Zimmer A."/>
            <person name="Zwirko Z."/>
            <person name="Jaffe D.B."/>
            <person name="Alvarez P."/>
            <person name="Brockman W."/>
            <person name="Butler J."/>
            <person name="Chin C."/>
            <person name="Gnerre S."/>
            <person name="Grabherr M."/>
            <person name="Kleber M."/>
            <person name="Mauceli E."/>
            <person name="MacCallum I."/>
        </authorList>
    </citation>
    <scope>NUCLEOTIDE SEQUENCE [LARGE SCALE GENOMIC DNA]</scope>
    <source>
        <strain evidence="3 4">TSC#14021-0224.01</strain>
    </source>
</reference>
<evidence type="ECO:0000313" key="3">
    <source>
        <dbReference type="EMBL" id="EDV51811.1"/>
    </source>
</evidence>
<dbReference type="OrthoDB" id="7865835at2759"/>